<organism evidence="2 3">
    <name type="scientific">Rozella allomycis (strain CSF55)</name>
    <dbReference type="NCBI Taxonomy" id="988480"/>
    <lineage>
        <taxon>Eukaryota</taxon>
        <taxon>Fungi</taxon>
        <taxon>Fungi incertae sedis</taxon>
        <taxon>Cryptomycota</taxon>
        <taxon>Cryptomycota incertae sedis</taxon>
        <taxon>Rozella</taxon>
    </lineage>
</organism>
<name>A0A075AVL5_ROZAC</name>
<dbReference type="EMBL" id="KE560979">
    <property type="protein sequence ID" value="EPZ34170.1"/>
    <property type="molecule type" value="Genomic_DNA"/>
</dbReference>
<proteinExistence type="predicted"/>
<evidence type="ECO:0000256" key="1">
    <source>
        <dbReference type="SAM" id="MobiDB-lite"/>
    </source>
</evidence>
<feature type="region of interest" description="Disordered" evidence="1">
    <location>
        <begin position="1"/>
        <end position="60"/>
    </location>
</feature>
<evidence type="ECO:0000313" key="3">
    <source>
        <dbReference type="Proteomes" id="UP000030755"/>
    </source>
</evidence>
<protein>
    <submittedName>
        <fullName evidence="2">Uncharacterized protein</fullName>
    </submittedName>
</protein>
<gene>
    <name evidence="2" type="ORF">O9G_005127</name>
</gene>
<keyword evidence="3" id="KW-1185">Reference proteome</keyword>
<evidence type="ECO:0000313" key="2">
    <source>
        <dbReference type="EMBL" id="EPZ34170.1"/>
    </source>
</evidence>
<dbReference type="AlphaFoldDB" id="A0A075AVL5"/>
<sequence length="81" mass="8771">MSFEVPKLKTVSRPADYDGKQPNISSPSKEATNAPSNPFGAKLRNAPKPADYDGKEPTIAPKLIEGPKTEFSTAKLKKVDK</sequence>
<accession>A0A075AVL5</accession>
<reference evidence="2 3" key="1">
    <citation type="journal article" date="2013" name="Curr. Biol.">
        <title>Shared signatures of parasitism and phylogenomics unite Cryptomycota and microsporidia.</title>
        <authorList>
            <person name="James T.Y."/>
            <person name="Pelin A."/>
            <person name="Bonen L."/>
            <person name="Ahrendt S."/>
            <person name="Sain D."/>
            <person name="Corradi N."/>
            <person name="Stajich J.E."/>
        </authorList>
    </citation>
    <scope>NUCLEOTIDE SEQUENCE [LARGE SCALE GENOMIC DNA]</scope>
    <source>
        <strain evidence="2 3">CSF55</strain>
    </source>
</reference>
<dbReference type="HOGENOM" id="CLU_2575210_0_0_1"/>
<dbReference type="Proteomes" id="UP000030755">
    <property type="component" value="Unassembled WGS sequence"/>
</dbReference>
<feature type="compositionally biased region" description="Polar residues" evidence="1">
    <location>
        <begin position="22"/>
        <end position="36"/>
    </location>
</feature>